<evidence type="ECO:0000256" key="16">
    <source>
        <dbReference type="ARBA" id="ARBA00023136"/>
    </source>
</evidence>
<evidence type="ECO:0000313" key="35">
    <source>
        <dbReference type="EMBL" id="CAH6788544.1"/>
    </source>
</evidence>
<dbReference type="InterPro" id="IPR017871">
    <property type="entry name" value="ABC_transporter-like_CS"/>
</dbReference>
<dbReference type="GO" id="GO:0016887">
    <property type="term" value="F:ATP hydrolysis activity"/>
    <property type="evidence" value="ECO:0007669"/>
    <property type="project" value="InterPro"/>
</dbReference>
<comment type="catalytic activity">
    <reaction evidence="19">
        <text>taurocholate(in) + ATP + H2O = taurocholate(out) + ADP + phosphate + H(+)</text>
        <dbReference type="Rhea" id="RHEA:50052"/>
        <dbReference type="ChEBI" id="CHEBI:15377"/>
        <dbReference type="ChEBI" id="CHEBI:15378"/>
        <dbReference type="ChEBI" id="CHEBI:30616"/>
        <dbReference type="ChEBI" id="CHEBI:36257"/>
        <dbReference type="ChEBI" id="CHEBI:43474"/>
        <dbReference type="ChEBI" id="CHEBI:456216"/>
    </reaction>
    <physiologicalReaction direction="left-to-right" evidence="19">
        <dbReference type="Rhea" id="RHEA:50053"/>
    </physiologicalReaction>
</comment>
<feature type="domain" description="ABC transporter" evidence="33">
    <location>
        <begin position="1084"/>
        <end position="1322"/>
    </location>
</feature>
<dbReference type="Proteomes" id="UP001152836">
    <property type="component" value="Unassembled WGS sequence"/>
</dbReference>
<dbReference type="Gene3D" id="1.20.1560.10">
    <property type="entry name" value="ABC transporter type 1, transmembrane domain"/>
    <property type="match status" value="1"/>
</dbReference>
<evidence type="ECO:0000256" key="2">
    <source>
        <dbReference type="ARBA" id="ARBA00004424"/>
    </source>
</evidence>
<dbReference type="EMBL" id="CALSGD010001402">
    <property type="protein sequence ID" value="CAH6788544.1"/>
    <property type="molecule type" value="Genomic_DNA"/>
</dbReference>
<keyword evidence="13" id="KW-1278">Translocase</keyword>
<evidence type="ECO:0000256" key="11">
    <source>
        <dbReference type="ARBA" id="ARBA00022840"/>
    </source>
</evidence>
<comment type="subunit">
    <text evidence="28">Interacts with HAX1. Interacts with the adapter protein complex 2 (AP-2) throught AP2A2 or AP2A1; this interaction regulates cell membrane expression of ABCB11 through its internalization in a clathrin-dependent manner and its subsequent degradation.</text>
</comment>
<feature type="domain" description="ABC transmembrane type-1" evidence="34">
    <location>
        <begin position="63"/>
        <end position="385"/>
    </location>
</feature>
<evidence type="ECO:0000256" key="21">
    <source>
        <dbReference type="ARBA" id="ARBA00047914"/>
    </source>
</evidence>
<dbReference type="PROSITE" id="PS50893">
    <property type="entry name" value="ABC_TRANSPORTER_2"/>
    <property type="match status" value="2"/>
</dbReference>
<dbReference type="GO" id="GO:0015421">
    <property type="term" value="F:ABC-type oligopeptide transporter activity"/>
    <property type="evidence" value="ECO:0007669"/>
    <property type="project" value="TreeGrafter"/>
</dbReference>
<evidence type="ECO:0000259" key="33">
    <source>
        <dbReference type="PROSITE" id="PS50893"/>
    </source>
</evidence>
<evidence type="ECO:0000259" key="34">
    <source>
        <dbReference type="PROSITE" id="PS50929"/>
    </source>
</evidence>
<feature type="transmembrane region" description="Helical" evidence="32">
    <location>
        <begin position="795"/>
        <end position="821"/>
    </location>
</feature>
<evidence type="ECO:0000256" key="20">
    <source>
        <dbReference type="ARBA" id="ARBA00047763"/>
    </source>
</evidence>
<keyword evidence="16 32" id="KW-0472">Membrane</keyword>
<evidence type="ECO:0000256" key="5">
    <source>
        <dbReference type="ARBA" id="ARBA00022475"/>
    </source>
</evidence>
<dbReference type="FunFam" id="1.20.1560.10:FF:000046">
    <property type="entry name" value="ATP-binding cassette subfamily B member 11"/>
    <property type="match status" value="1"/>
</dbReference>
<comment type="catalytic activity">
    <reaction evidence="24">
        <text>glycochenodeoxycholate(in) + ATP + H2O = glycochenodeoxycholate(out) + ADP + phosphate + H(+)</text>
        <dbReference type="Rhea" id="RHEA:50060"/>
        <dbReference type="ChEBI" id="CHEBI:15377"/>
        <dbReference type="ChEBI" id="CHEBI:15378"/>
        <dbReference type="ChEBI" id="CHEBI:30616"/>
        <dbReference type="ChEBI" id="CHEBI:36252"/>
        <dbReference type="ChEBI" id="CHEBI:43474"/>
        <dbReference type="ChEBI" id="CHEBI:456216"/>
    </reaction>
    <physiologicalReaction direction="left-to-right" evidence="24">
        <dbReference type="Rhea" id="RHEA:50061"/>
    </physiologicalReaction>
</comment>
<organism evidence="35 36">
    <name type="scientific">Phodopus roborovskii</name>
    <name type="common">Roborovski's desert hamster</name>
    <name type="synonym">Cricetulus roborovskii</name>
    <dbReference type="NCBI Taxonomy" id="109678"/>
    <lineage>
        <taxon>Eukaryota</taxon>
        <taxon>Metazoa</taxon>
        <taxon>Chordata</taxon>
        <taxon>Craniata</taxon>
        <taxon>Vertebrata</taxon>
        <taxon>Euteleostomi</taxon>
        <taxon>Mammalia</taxon>
        <taxon>Eutheria</taxon>
        <taxon>Euarchontoglires</taxon>
        <taxon>Glires</taxon>
        <taxon>Rodentia</taxon>
        <taxon>Myomorpha</taxon>
        <taxon>Muroidea</taxon>
        <taxon>Cricetidae</taxon>
        <taxon>Cricetinae</taxon>
        <taxon>Phodopus</taxon>
    </lineage>
</organism>
<keyword evidence="15" id="KW-0445">Lipid transport</keyword>
<feature type="region of interest" description="Disordered" evidence="31">
    <location>
        <begin position="19"/>
        <end position="38"/>
    </location>
</feature>
<dbReference type="CDD" id="cd03249">
    <property type="entry name" value="ABC_MTABC3_MDL1_MDL2"/>
    <property type="match status" value="2"/>
</dbReference>
<dbReference type="InterPro" id="IPR003439">
    <property type="entry name" value="ABC_transporter-like_ATP-bd"/>
</dbReference>
<feature type="transmembrane region" description="Helical" evidence="32">
    <location>
        <begin position="60"/>
        <end position="87"/>
    </location>
</feature>
<evidence type="ECO:0000256" key="15">
    <source>
        <dbReference type="ARBA" id="ARBA00023055"/>
    </source>
</evidence>
<dbReference type="InterPro" id="IPR027417">
    <property type="entry name" value="P-loop_NTPase"/>
</dbReference>
<evidence type="ECO:0000256" key="23">
    <source>
        <dbReference type="ARBA" id="ARBA00048732"/>
    </source>
</evidence>
<comment type="similarity">
    <text evidence="3">Belongs to the ABC transporter superfamily. ABCB family. Multidrug resistance exporter (TC 3.A.1.201) subfamily.</text>
</comment>
<dbReference type="GO" id="GO:0090374">
    <property type="term" value="P:oligopeptide export from mitochondrion"/>
    <property type="evidence" value="ECO:0007669"/>
    <property type="project" value="TreeGrafter"/>
</dbReference>
<dbReference type="GO" id="GO:0015126">
    <property type="term" value="F:canalicular bile acid transmembrane transporter activity"/>
    <property type="evidence" value="ECO:0007669"/>
    <property type="project" value="UniProtKB-ARBA"/>
</dbReference>
<dbReference type="SMART" id="SM00382">
    <property type="entry name" value="AAA"/>
    <property type="match status" value="2"/>
</dbReference>
<feature type="domain" description="ABC transporter" evidence="33">
    <location>
        <begin position="420"/>
        <end position="656"/>
    </location>
</feature>
<comment type="catalytic activity">
    <reaction evidence="21">
        <text>pravastatin(in) + ATP + H2O = pravastatin(out) + ADP + phosphate + H(+)</text>
        <dbReference type="Rhea" id="RHEA:63908"/>
        <dbReference type="ChEBI" id="CHEBI:15377"/>
        <dbReference type="ChEBI" id="CHEBI:15378"/>
        <dbReference type="ChEBI" id="CHEBI:30616"/>
        <dbReference type="ChEBI" id="CHEBI:43474"/>
        <dbReference type="ChEBI" id="CHEBI:63660"/>
        <dbReference type="ChEBI" id="CHEBI:456216"/>
    </reaction>
    <physiologicalReaction direction="left-to-right" evidence="21">
        <dbReference type="Rhea" id="RHEA:63909"/>
    </physiologicalReaction>
</comment>
<evidence type="ECO:0000256" key="31">
    <source>
        <dbReference type="SAM" id="MobiDB-lite"/>
    </source>
</evidence>
<evidence type="ECO:0000256" key="10">
    <source>
        <dbReference type="ARBA" id="ARBA00022753"/>
    </source>
</evidence>
<evidence type="ECO:0000256" key="30">
    <source>
        <dbReference type="ARBA" id="ARBA00083693"/>
    </source>
</evidence>
<comment type="function">
    <text evidence="27">Catalyzes the transport of the major hydrophobic bile salts, such as taurine and glycine-conjugated cholic acid across the canalicular membrane of hepatocytes in an ATP-dependent manner, therefore participates in hepatic bile acid homeostasis and consequently to lipid homeostasis through regulation of biliary lipid secretion in a bile salts dependent manner. Transports taurine-conjugated bile salts more rapidly than glycine-conjugated bile salts. Also transports non-bile acid compounds, such as pravastatin and fexofenadine in an ATP-dependent manner and may be involved in their biliary excretion.</text>
</comment>
<dbReference type="Pfam" id="PF00005">
    <property type="entry name" value="ABC_tran"/>
    <property type="match status" value="2"/>
</dbReference>
<evidence type="ECO:0000256" key="4">
    <source>
        <dbReference type="ARBA" id="ARBA00022448"/>
    </source>
</evidence>
<dbReference type="GO" id="GO:0055038">
    <property type="term" value="C:recycling endosome membrane"/>
    <property type="evidence" value="ECO:0007669"/>
    <property type="project" value="UniProtKB-SubCell"/>
</dbReference>
<evidence type="ECO:0000256" key="13">
    <source>
        <dbReference type="ARBA" id="ARBA00022967"/>
    </source>
</evidence>
<evidence type="ECO:0000256" key="18">
    <source>
        <dbReference type="ARBA" id="ARBA00023630"/>
    </source>
</evidence>
<evidence type="ECO:0000256" key="3">
    <source>
        <dbReference type="ARBA" id="ARBA00007577"/>
    </source>
</evidence>
<feature type="transmembrane region" description="Helical" evidence="32">
    <location>
        <begin position="886"/>
        <end position="911"/>
    </location>
</feature>
<dbReference type="GO" id="GO:0005743">
    <property type="term" value="C:mitochondrial inner membrane"/>
    <property type="evidence" value="ECO:0007669"/>
    <property type="project" value="TreeGrafter"/>
</dbReference>
<evidence type="ECO:0000256" key="14">
    <source>
        <dbReference type="ARBA" id="ARBA00022989"/>
    </source>
</evidence>
<keyword evidence="14 32" id="KW-1133">Transmembrane helix</keyword>
<feature type="compositionally biased region" description="Basic and acidic residues" evidence="31">
    <location>
        <begin position="28"/>
        <end position="38"/>
    </location>
</feature>
<evidence type="ECO:0000256" key="26">
    <source>
        <dbReference type="ARBA" id="ARBA00049525"/>
    </source>
</evidence>
<dbReference type="FunFam" id="1.20.1560.10:FF:000018">
    <property type="entry name" value="ATP-binding cassette subfamily B member 11"/>
    <property type="match status" value="1"/>
</dbReference>
<feature type="transmembrane region" description="Helical" evidence="32">
    <location>
        <begin position="321"/>
        <end position="342"/>
    </location>
</feature>
<dbReference type="Pfam" id="PF00664">
    <property type="entry name" value="ABC_membrane"/>
    <property type="match status" value="2"/>
</dbReference>
<keyword evidence="36" id="KW-1185">Reference proteome</keyword>
<feature type="transmembrane region" description="Helical" evidence="32">
    <location>
        <begin position="144"/>
        <end position="166"/>
    </location>
</feature>
<evidence type="ECO:0000256" key="8">
    <source>
        <dbReference type="ARBA" id="ARBA00022737"/>
    </source>
</evidence>
<dbReference type="InterPro" id="IPR011527">
    <property type="entry name" value="ABC1_TM_dom"/>
</dbReference>
<keyword evidence="12" id="KW-0832">Ubl conjugation</keyword>
<comment type="catalytic activity">
    <reaction evidence="22">
        <text>glycoursodeoxycholate(in) + ATP + H2O = glycoursodeoxycholate(out) + ADP + phosphate + H(+)</text>
        <dbReference type="Rhea" id="RHEA:50068"/>
        <dbReference type="ChEBI" id="CHEBI:15377"/>
        <dbReference type="ChEBI" id="CHEBI:15378"/>
        <dbReference type="ChEBI" id="CHEBI:30616"/>
        <dbReference type="ChEBI" id="CHEBI:43474"/>
        <dbReference type="ChEBI" id="CHEBI:132030"/>
        <dbReference type="ChEBI" id="CHEBI:456216"/>
    </reaction>
    <physiologicalReaction direction="left-to-right" evidence="22">
        <dbReference type="Rhea" id="RHEA:50069"/>
    </physiologicalReaction>
</comment>
<keyword evidence="9" id="KW-0547">Nucleotide-binding</keyword>
<name>A0AAU9Z730_PHORO</name>
<keyword evidence="5" id="KW-1003">Cell membrane</keyword>
<comment type="catalytic activity">
    <reaction evidence="25">
        <text>tauroursodeoxycholate(in) + ATP + H2O = tauroursodeoxycholate(out) + ADP + phosphate + H(+)</text>
        <dbReference type="Rhea" id="RHEA:50072"/>
        <dbReference type="ChEBI" id="CHEBI:15377"/>
        <dbReference type="ChEBI" id="CHEBI:15378"/>
        <dbReference type="ChEBI" id="CHEBI:30616"/>
        <dbReference type="ChEBI" id="CHEBI:43474"/>
        <dbReference type="ChEBI" id="CHEBI:132028"/>
        <dbReference type="ChEBI" id="CHEBI:456216"/>
    </reaction>
    <physiologicalReaction direction="left-to-right" evidence="25">
        <dbReference type="Rhea" id="RHEA:50073"/>
    </physiologicalReaction>
</comment>
<evidence type="ECO:0000256" key="25">
    <source>
        <dbReference type="ARBA" id="ARBA00049271"/>
    </source>
</evidence>
<evidence type="ECO:0000256" key="9">
    <source>
        <dbReference type="ARBA" id="ARBA00022741"/>
    </source>
</evidence>
<evidence type="ECO:0000256" key="1">
    <source>
        <dbReference type="ARBA" id="ARBA00004195"/>
    </source>
</evidence>
<feature type="domain" description="ABC transmembrane type-1" evidence="34">
    <location>
        <begin position="756"/>
        <end position="1043"/>
    </location>
</feature>
<dbReference type="PANTHER" id="PTHR43394">
    <property type="entry name" value="ATP-DEPENDENT PERMEASE MDL1, MITOCHONDRIAL"/>
    <property type="match status" value="1"/>
</dbReference>
<dbReference type="InterPro" id="IPR036640">
    <property type="entry name" value="ABC1_TM_sf"/>
</dbReference>
<keyword evidence="17" id="KW-0325">Glycoprotein</keyword>
<feature type="transmembrane region" description="Helical" evidence="32">
    <location>
        <begin position="242"/>
        <end position="264"/>
    </location>
</feature>
<evidence type="ECO:0000256" key="17">
    <source>
        <dbReference type="ARBA" id="ARBA00023180"/>
    </source>
</evidence>
<dbReference type="PANTHER" id="PTHR43394:SF23">
    <property type="entry name" value="ATP-BINDING CASSETTE SUBFAMILY B MEMBER 11, GENE 2"/>
    <property type="match status" value="1"/>
</dbReference>
<dbReference type="InterPro" id="IPR039421">
    <property type="entry name" value="Type_1_exporter"/>
</dbReference>
<comment type="catalytic activity">
    <reaction evidence="20">
        <text>glycocholate(in) + ATP + H2O = glycocholate(out) + ADP + phosphate + H(+)</text>
        <dbReference type="Rhea" id="RHEA:50056"/>
        <dbReference type="ChEBI" id="CHEBI:15377"/>
        <dbReference type="ChEBI" id="CHEBI:15378"/>
        <dbReference type="ChEBI" id="CHEBI:29746"/>
        <dbReference type="ChEBI" id="CHEBI:30616"/>
        <dbReference type="ChEBI" id="CHEBI:43474"/>
        <dbReference type="ChEBI" id="CHEBI:456216"/>
    </reaction>
    <physiologicalReaction direction="left-to-right" evidence="20">
        <dbReference type="Rhea" id="RHEA:50057"/>
    </physiologicalReaction>
</comment>
<dbReference type="FunFam" id="3.40.50.300:FF:000479">
    <property type="entry name" value="Multidrug resistance protein 1A"/>
    <property type="match status" value="2"/>
</dbReference>
<evidence type="ECO:0000313" key="36">
    <source>
        <dbReference type="Proteomes" id="UP001152836"/>
    </source>
</evidence>
<keyword evidence="8" id="KW-0677">Repeat</keyword>
<evidence type="ECO:0000256" key="29">
    <source>
        <dbReference type="ARBA" id="ARBA00081528"/>
    </source>
</evidence>
<gene>
    <name evidence="35" type="primary">Abcb11</name>
    <name evidence="35" type="ORF">PHOROB_LOCUS6244</name>
</gene>
<comment type="subcellular location">
    <subcellularLocation>
        <location evidence="2">Apical cell membrane</location>
        <topology evidence="2">Multi-pass membrane protein</topology>
    </subcellularLocation>
    <subcellularLocation>
        <location evidence="1">Recycling endosome membrane</location>
        <topology evidence="1">Multi-pass membrane protein</topology>
    </subcellularLocation>
</comment>
<accession>A0AAU9Z730</accession>
<dbReference type="InterPro" id="IPR003593">
    <property type="entry name" value="AAA+_ATPase"/>
</dbReference>
<comment type="catalytic activity">
    <reaction evidence="26">
        <text>taurochenodeoxycholate(in) + ATP + H2O = taurochenodeoxycholate(out) + ADP + phosphate + H(+)</text>
        <dbReference type="Rhea" id="RHEA:50064"/>
        <dbReference type="ChEBI" id="CHEBI:9407"/>
        <dbReference type="ChEBI" id="CHEBI:15377"/>
        <dbReference type="ChEBI" id="CHEBI:15378"/>
        <dbReference type="ChEBI" id="CHEBI:30616"/>
        <dbReference type="ChEBI" id="CHEBI:43474"/>
        <dbReference type="ChEBI" id="CHEBI:456216"/>
    </reaction>
    <physiologicalReaction direction="left-to-right" evidence="26">
        <dbReference type="Rhea" id="RHEA:50065"/>
    </physiologicalReaction>
</comment>
<feature type="transmembrane region" description="Helical" evidence="32">
    <location>
        <begin position="354"/>
        <end position="373"/>
    </location>
</feature>
<evidence type="ECO:0000256" key="24">
    <source>
        <dbReference type="ARBA" id="ARBA00049216"/>
    </source>
</evidence>
<reference evidence="35" key="1">
    <citation type="submission" date="2022-06" db="EMBL/GenBank/DDBJ databases">
        <authorList>
            <person name="Andreotti S."/>
            <person name="Wyler E."/>
        </authorList>
    </citation>
    <scope>NUCLEOTIDE SEQUENCE</scope>
</reference>
<dbReference type="GO" id="GO:0016324">
    <property type="term" value="C:apical plasma membrane"/>
    <property type="evidence" value="ECO:0007669"/>
    <property type="project" value="UniProtKB-SubCell"/>
</dbReference>
<evidence type="ECO:0000256" key="12">
    <source>
        <dbReference type="ARBA" id="ARBA00022843"/>
    </source>
</evidence>
<dbReference type="CDD" id="cd18577">
    <property type="entry name" value="ABC_6TM_Pgp_ABCB1_D1_like"/>
    <property type="match status" value="1"/>
</dbReference>
<comment type="catalytic activity">
    <reaction evidence="23">
        <text>cholate(in) + ATP + H2O = cholate(out) + ADP + phosphate + H(+)</text>
        <dbReference type="Rhea" id="RHEA:50048"/>
        <dbReference type="ChEBI" id="CHEBI:15377"/>
        <dbReference type="ChEBI" id="CHEBI:15378"/>
        <dbReference type="ChEBI" id="CHEBI:29747"/>
        <dbReference type="ChEBI" id="CHEBI:30616"/>
        <dbReference type="ChEBI" id="CHEBI:43474"/>
        <dbReference type="ChEBI" id="CHEBI:456216"/>
    </reaction>
    <physiologicalReaction direction="left-to-right" evidence="23">
        <dbReference type="Rhea" id="RHEA:50049"/>
    </physiologicalReaction>
</comment>
<evidence type="ECO:0000256" key="28">
    <source>
        <dbReference type="ARBA" id="ARBA00049709"/>
    </source>
</evidence>
<keyword evidence="11" id="KW-0067">ATP-binding</keyword>
<dbReference type="GO" id="GO:0005524">
    <property type="term" value="F:ATP binding"/>
    <property type="evidence" value="ECO:0007669"/>
    <property type="project" value="UniProtKB-KW"/>
</dbReference>
<proteinExistence type="inferred from homology"/>
<feature type="transmembrane region" description="Helical" evidence="32">
    <location>
        <begin position="217"/>
        <end position="236"/>
    </location>
</feature>
<keyword evidence="4" id="KW-0813">Transport</keyword>
<keyword evidence="10" id="KW-0967">Endosome</keyword>
<dbReference type="FunFam" id="1.20.1560.10:FF:000051">
    <property type="entry name" value="ATP-binding cassette subfamily B member 11"/>
    <property type="match status" value="1"/>
</dbReference>
<evidence type="ECO:0000256" key="32">
    <source>
        <dbReference type="SAM" id="Phobius"/>
    </source>
</evidence>
<protein>
    <recommendedName>
        <fullName evidence="18">Bile salt export pump</fullName>
    </recommendedName>
    <alternativeName>
        <fullName evidence="30">ATP-binding cassette sub-family B member 11</fullName>
    </alternativeName>
    <alternativeName>
        <fullName evidence="29">Sister of P-glycoprotein</fullName>
    </alternativeName>
</protein>
<comment type="caution">
    <text evidence="35">The sequence shown here is derived from an EMBL/GenBank/DDBJ whole genome shotgun (WGS) entry which is preliminary data.</text>
</comment>
<feature type="transmembrane region" description="Helical" evidence="32">
    <location>
        <begin position="752"/>
        <end position="775"/>
    </location>
</feature>
<dbReference type="Gene3D" id="3.40.50.300">
    <property type="entry name" value="P-loop containing nucleotide triphosphate hydrolases"/>
    <property type="match status" value="2"/>
</dbReference>
<dbReference type="SUPFAM" id="SSF52540">
    <property type="entry name" value="P-loop containing nucleoside triphosphate hydrolases"/>
    <property type="match status" value="2"/>
</dbReference>
<dbReference type="CDD" id="cd18578">
    <property type="entry name" value="ABC_6TM_Pgp_ABCB1_D2_like"/>
    <property type="match status" value="1"/>
</dbReference>
<evidence type="ECO:0000256" key="6">
    <source>
        <dbReference type="ARBA" id="ARBA00022553"/>
    </source>
</evidence>
<keyword evidence="6" id="KW-0597">Phosphoprotein</keyword>
<sequence length="1327" mass="147827">MSDSVILRSVKKFGEENHAFESDGSCNNEKKPRSEEKKKGEDIQVGFFELFRFSSSTDTWLMFLGSICAMLHGLAQPGILVVFGMMIDVFIEYEIERQELEIPGNVCINNTIVWINSSFNQNMTNGTRCGLLDVESEMIKYSGLYAGVGVAVFILGYIQIRLWVITGARQIKKMRKTYFQRIMRMEIGWFDCTSVGELNSRFSDDINKINEAIADQLALFIQRMATAICGFLIGFYRGWKLTLVILSISPLLGIGAAMIGLSVAKFTELELRAYAKAGSVAEEVISSMRTVAAFGGENKEVERYEKNLVFAQRWGIRKGMVMGFFTGYMWCLIFFCYALAFWYGSTLVLDEEEYTAGTLVQIFLSVIVAAINFGHASSSLDIFATGRSAATSIFQTIDRQPTIDCMSEEGYKLDRIKGEIEFHNVTFHYPSRPEVKILNNLSMVIKPGEMTALVGSSGSGKSTALQLIQRFYDPSEGMVTLDGHDIRSLNIRWLRDQIGVVEQEPVLFSTTIAENIRYGREEATMEDIIKAAKEANAYNFIMALPQQFETLVGEGGGHISGGQKQRVAIARALIRNPKILLLDMATSALDNESEARVQGALNKIQHEHTIVSVAHRLSTVRTADVIIGLEHGAAVERGTHEELLERKGVYFMLVTLQSQEDETLKEKGVKGKDTTGSDTLERTFIRGSYRDSLRASIRQRSKSQLSQMTHDPPLAIADHKSTYEDSKDNDMLVEEVEPAPVRRILKFNFPEWHYMLVGALSACINGAVTPIYSFLFSQILGIFSLPDKEEQRSEISNMCLFFVVLGCVSIFTQFLQGYTFAKSGELLTKRLRKFGFKAMLGQDIGWFDDLRNNPGVLTTRLATDASQVQGAAGSQVGMMVNSFTNIAMAIIIAFLFTWKLSLLILCFFPFLALSGALQTKLLTGFASQDKQALEKAGQITSEALGNIRTVAGMGVERRFIKTFEVELERSYQTAVWKANVYGLCFAFSQAISFLASSSGYRFGSYLIAEEGLHFSHVFRSISSVMLSATAVGRTFSYTPSFAKAKISAARFFQLLDRKPPINVYSEAGEKWVRRWHWDNFQGKIDFVDCKFTYPSRPDIQVLNGLSVSVDPGQTLAFVGSSGCGKSTSIQLLERFYDPDQGKVMIDGHDSKKVNVRFLRSHIGIVSQEPVLFDCSIMDNIKYGDNTKEISMERVIAAAKQAQLHDFVMSLPQKYDTNVGSQGSQLSRGEKQRIAIARAIVRDPKILLLDEATSALDTESEKTVQIALDKAREGRTCIVIAHRLSTIQNSDIIAVMSQGVVIEKGTHEELMAQNGAYYKLVSTGAPIS</sequence>
<evidence type="ECO:0000256" key="22">
    <source>
        <dbReference type="ARBA" id="ARBA00048306"/>
    </source>
</evidence>
<evidence type="ECO:0000256" key="19">
    <source>
        <dbReference type="ARBA" id="ARBA00047495"/>
    </source>
</evidence>
<dbReference type="SUPFAM" id="SSF90123">
    <property type="entry name" value="ABC transporter transmembrane region"/>
    <property type="match status" value="2"/>
</dbReference>
<keyword evidence="7 32" id="KW-0812">Transmembrane</keyword>
<dbReference type="PROSITE" id="PS00211">
    <property type="entry name" value="ABC_TRANSPORTER_1"/>
    <property type="match status" value="1"/>
</dbReference>
<evidence type="ECO:0000256" key="7">
    <source>
        <dbReference type="ARBA" id="ARBA00022692"/>
    </source>
</evidence>
<dbReference type="PROSITE" id="PS50929">
    <property type="entry name" value="ABC_TM1F"/>
    <property type="match status" value="2"/>
</dbReference>
<evidence type="ECO:0000256" key="27">
    <source>
        <dbReference type="ARBA" id="ARBA00049631"/>
    </source>
</evidence>